<sequence length="474" mass="54079">MDFYITDRTFELKTIASTTANVEYPVLSASDVSTLETASRRMTLQLAFTKDNTAKIKKDVAVGNYVLYQDLNQKFVWMTILKVTHNPLTQIRTLECEDAGMDLLNEDLPPFPSQGNHNIAWYIEKFTYDSGFVIGKNEIPNLTRTLEWDSNMTALERIQSVATQFDNAELEFSFEFVGNQLAKRKIDIYNKRGVDERKKLYVNKDINSIETEEDIYQLVNSIYPTGGTPEGKDEPINLKGYNWTDPEGRFRLDKTTGRINDTQNVKQWSRTNTNSHYFLQHKSWTTTNQKELVNTTVNWLKKYSVPVVNYIVDIANIPSQLTVGDTVDIIDENENLFLSSRVQKLTVNYETEQVVCELSDFVRLESGISDRLQELANDLKNDLNSKIPYEIFIEASSPLFIGGKTQDGNTTITLSAKVKWAGKDVTNIFNETDFTWSRYKSDGALDNTFTATGRSISVTSGNESQFKYEVALSY</sequence>
<dbReference type="KEGG" id="vg:26628074"/>
<dbReference type="GeneID" id="26628074"/>
<accession>A0A0M4QWF2</accession>
<protein>
    <submittedName>
        <fullName evidence="2">Minor tail protein</fullName>
    </submittedName>
</protein>
<dbReference type="RefSeq" id="YP_009200905.1">
    <property type="nucleotide sequence ID" value="NC_028826.1"/>
</dbReference>
<dbReference type="InterPro" id="IPR007119">
    <property type="entry name" value="Phage_tail_spike_N"/>
</dbReference>
<keyword evidence="3" id="KW-1185">Reference proteome</keyword>
<dbReference type="EMBL" id="KT588072">
    <property type="protein sequence ID" value="ALF02004.1"/>
    <property type="molecule type" value="Genomic_DNA"/>
</dbReference>
<evidence type="ECO:0000259" key="1">
    <source>
        <dbReference type="Pfam" id="PF06605"/>
    </source>
</evidence>
<dbReference type="InterPro" id="IPR010572">
    <property type="entry name" value="Tail_dom"/>
</dbReference>
<dbReference type="Proteomes" id="UP000203130">
    <property type="component" value="Segment"/>
</dbReference>
<name>A0A0M4QWF2_9CAUD</name>
<feature type="domain" description="Tail spike" evidence="1">
    <location>
        <begin position="131"/>
        <end position="361"/>
    </location>
</feature>
<reference evidence="2 3" key="1">
    <citation type="submission" date="2015-08" db="EMBL/GenBank/DDBJ databases">
        <title>Complete genome sequence analysis of novel bacteriophage IME-EFm5.</title>
        <authorList>
            <person name="Gong P."/>
            <person name="Han W."/>
            <person name="Gu J."/>
        </authorList>
    </citation>
    <scope>NUCLEOTIDE SEQUENCE [LARGE SCALE GENOMIC DNA]</scope>
</reference>
<dbReference type="Pfam" id="PF06605">
    <property type="entry name" value="Prophage_tail"/>
    <property type="match status" value="1"/>
</dbReference>
<evidence type="ECO:0000313" key="2">
    <source>
        <dbReference type="EMBL" id="ALF02004.1"/>
    </source>
</evidence>
<gene>
    <name evidence="2" type="ORF">EFm5_35</name>
</gene>
<organism evidence="2 3">
    <name type="scientific">Enterococcus phage IME-EFm5</name>
    <dbReference type="NCBI Taxonomy" id="1718158"/>
    <lineage>
        <taxon>Viruses</taxon>
        <taxon>Duplodnaviria</taxon>
        <taxon>Heunggongvirae</taxon>
        <taxon>Uroviricota</taxon>
        <taxon>Caudoviricetes</taxon>
        <taxon>Efemquintavirus</taxon>
        <taxon>Efemquintavirus Efm5</taxon>
    </lineage>
</organism>
<dbReference type="OrthoDB" id="1323at10239"/>
<proteinExistence type="predicted"/>
<evidence type="ECO:0000313" key="3">
    <source>
        <dbReference type="Proteomes" id="UP000203130"/>
    </source>
</evidence>
<dbReference type="NCBIfam" id="TIGR01665">
    <property type="entry name" value="put_anti_recept"/>
    <property type="match status" value="1"/>
</dbReference>